<evidence type="ECO:0000313" key="1">
    <source>
        <dbReference type="EMBL" id="CAK5270674.1"/>
    </source>
</evidence>
<dbReference type="Proteomes" id="UP001295794">
    <property type="component" value="Unassembled WGS sequence"/>
</dbReference>
<reference evidence="1" key="1">
    <citation type="submission" date="2023-11" db="EMBL/GenBank/DDBJ databases">
        <authorList>
            <person name="De Vega J J."/>
            <person name="De Vega J J."/>
        </authorList>
    </citation>
    <scope>NUCLEOTIDE SEQUENCE</scope>
</reference>
<sequence length="158" mass="17901">MCLPRHGSETVLIRGWPGPVFSLPPCRPRNYRNPVFYIHEKPPGRSENAFKVKVNAFVDMCLGAAAAQEFILSAHLIFSTNEVDSLAPRMGVQPSSLLACVIYELESETNVEQVRSLRFLSHLLQAHEMKILGDPSFRPVFQADDQLELHPNRHCFRC</sequence>
<name>A0AAD2H664_9AGAR</name>
<dbReference type="AlphaFoldDB" id="A0AAD2H664"/>
<dbReference type="EMBL" id="CAVNYO010000169">
    <property type="protein sequence ID" value="CAK5270674.1"/>
    <property type="molecule type" value="Genomic_DNA"/>
</dbReference>
<protein>
    <submittedName>
        <fullName evidence="1">Uncharacterized protein</fullName>
    </submittedName>
</protein>
<keyword evidence="2" id="KW-1185">Reference proteome</keyword>
<evidence type="ECO:0000313" key="2">
    <source>
        <dbReference type="Proteomes" id="UP001295794"/>
    </source>
</evidence>
<accession>A0AAD2H664</accession>
<gene>
    <name evidence="1" type="ORF">MYCIT1_LOCUS15281</name>
</gene>
<proteinExistence type="predicted"/>
<organism evidence="1 2">
    <name type="scientific">Mycena citricolor</name>
    <dbReference type="NCBI Taxonomy" id="2018698"/>
    <lineage>
        <taxon>Eukaryota</taxon>
        <taxon>Fungi</taxon>
        <taxon>Dikarya</taxon>
        <taxon>Basidiomycota</taxon>
        <taxon>Agaricomycotina</taxon>
        <taxon>Agaricomycetes</taxon>
        <taxon>Agaricomycetidae</taxon>
        <taxon>Agaricales</taxon>
        <taxon>Marasmiineae</taxon>
        <taxon>Mycenaceae</taxon>
        <taxon>Mycena</taxon>
    </lineage>
</organism>
<comment type="caution">
    <text evidence="1">The sequence shown here is derived from an EMBL/GenBank/DDBJ whole genome shotgun (WGS) entry which is preliminary data.</text>
</comment>